<comment type="caution">
    <text evidence="3">The sequence shown here is derived from an EMBL/GenBank/DDBJ whole genome shotgun (WGS) entry which is preliminary data.</text>
</comment>
<feature type="chain" id="PRO_5005601742" description="SHOCT domain-containing protein" evidence="2">
    <location>
        <begin position="18"/>
        <end position="265"/>
    </location>
</feature>
<proteinExistence type="predicted"/>
<accession>A0A0M0JB78</accession>
<evidence type="ECO:0000313" key="4">
    <source>
        <dbReference type="Proteomes" id="UP000037460"/>
    </source>
</evidence>
<sequence length="265" mass="28360">MLYLLAMSAAGLMMLQSTGLHRLVNVPRPALLAAASRCAQPLANFDAPDNSPVNPDECVISEAGSTCMPVDVSDGIDAPNWQGQQRNFYQSYTDYMPPVEFGAESAIPGREKEYEAFKAQSGNGPAPMQSYPAQSYPVDGERRKRSPGLARDFSAMSNEDFRRPYGTSGPSDNMVVPPLRVPPATREGSATRDGSPACSAPAPSAAQAPPPVTASADRAQQPMPKADVKVKSVKERMVQLTELLEAGLVTQSEYEAKRAAIIDSL</sequence>
<protein>
    <recommendedName>
        <fullName evidence="5">SHOCT domain-containing protein</fullName>
    </recommendedName>
</protein>
<dbReference type="Proteomes" id="UP000037460">
    <property type="component" value="Unassembled WGS sequence"/>
</dbReference>
<feature type="compositionally biased region" description="Low complexity" evidence="1">
    <location>
        <begin position="195"/>
        <end position="207"/>
    </location>
</feature>
<keyword evidence="4" id="KW-1185">Reference proteome</keyword>
<keyword evidence="2" id="KW-0732">Signal</keyword>
<name>A0A0M0JB78_9EUKA</name>
<dbReference type="EMBL" id="JWZX01003175">
    <property type="protein sequence ID" value="KOO23612.1"/>
    <property type="molecule type" value="Genomic_DNA"/>
</dbReference>
<gene>
    <name evidence="3" type="ORF">Ctob_001574</name>
</gene>
<evidence type="ECO:0008006" key="5">
    <source>
        <dbReference type="Google" id="ProtNLM"/>
    </source>
</evidence>
<reference evidence="4" key="1">
    <citation type="journal article" date="2015" name="PLoS Genet.">
        <title>Genome Sequence and Transcriptome Analyses of Chrysochromulina tobin: Metabolic Tools for Enhanced Algal Fitness in the Prominent Order Prymnesiales (Haptophyceae).</title>
        <authorList>
            <person name="Hovde B.T."/>
            <person name="Deodato C.R."/>
            <person name="Hunsperger H.M."/>
            <person name="Ryken S.A."/>
            <person name="Yost W."/>
            <person name="Jha R.K."/>
            <person name="Patterson J."/>
            <person name="Monnat R.J. Jr."/>
            <person name="Barlow S.B."/>
            <person name="Starkenburg S.R."/>
            <person name="Cattolico R.A."/>
        </authorList>
    </citation>
    <scope>NUCLEOTIDE SEQUENCE</scope>
    <source>
        <strain evidence="4">CCMP291</strain>
    </source>
</reference>
<feature type="region of interest" description="Disordered" evidence="1">
    <location>
        <begin position="120"/>
        <end position="230"/>
    </location>
</feature>
<evidence type="ECO:0000313" key="3">
    <source>
        <dbReference type="EMBL" id="KOO23612.1"/>
    </source>
</evidence>
<evidence type="ECO:0000256" key="1">
    <source>
        <dbReference type="SAM" id="MobiDB-lite"/>
    </source>
</evidence>
<feature type="signal peptide" evidence="2">
    <location>
        <begin position="1"/>
        <end position="17"/>
    </location>
</feature>
<evidence type="ECO:0000256" key="2">
    <source>
        <dbReference type="SAM" id="SignalP"/>
    </source>
</evidence>
<organism evidence="3 4">
    <name type="scientific">Chrysochromulina tobinii</name>
    <dbReference type="NCBI Taxonomy" id="1460289"/>
    <lineage>
        <taxon>Eukaryota</taxon>
        <taxon>Haptista</taxon>
        <taxon>Haptophyta</taxon>
        <taxon>Prymnesiophyceae</taxon>
        <taxon>Prymnesiales</taxon>
        <taxon>Chrysochromulinaceae</taxon>
        <taxon>Chrysochromulina</taxon>
    </lineage>
</organism>
<dbReference type="AlphaFoldDB" id="A0A0M0JB78"/>